<feature type="region of interest" description="Disordered" evidence="1">
    <location>
        <begin position="224"/>
        <end position="243"/>
    </location>
</feature>
<evidence type="ECO:0000256" key="2">
    <source>
        <dbReference type="SAM" id="SignalP"/>
    </source>
</evidence>
<dbReference type="EMBL" id="SRLO01000419">
    <property type="protein sequence ID" value="TNN56830.1"/>
    <property type="molecule type" value="Genomic_DNA"/>
</dbReference>
<evidence type="ECO:0000313" key="3">
    <source>
        <dbReference type="EMBL" id="TNN56830.1"/>
    </source>
</evidence>
<dbReference type="GO" id="GO:0007160">
    <property type="term" value="P:cell-matrix adhesion"/>
    <property type="evidence" value="ECO:0007669"/>
    <property type="project" value="TreeGrafter"/>
</dbReference>
<dbReference type="Gene3D" id="3.20.20.80">
    <property type="entry name" value="Glycosidases"/>
    <property type="match status" value="1"/>
</dbReference>
<dbReference type="PANTHER" id="PTHR46145">
    <property type="entry name" value="HEPARANASE"/>
    <property type="match status" value="1"/>
</dbReference>
<evidence type="ECO:0000313" key="4">
    <source>
        <dbReference type="Proteomes" id="UP000314294"/>
    </source>
</evidence>
<keyword evidence="4" id="KW-1185">Reference proteome</keyword>
<comment type="caution">
    <text evidence="3">The sequence shown here is derived from an EMBL/GenBank/DDBJ whole genome shotgun (WGS) entry which is preliminary data.</text>
</comment>
<dbReference type="Proteomes" id="UP000314294">
    <property type="component" value="Unassembled WGS sequence"/>
</dbReference>
<feature type="region of interest" description="Disordered" evidence="1">
    <location>
        <begin position="160"/>
        <end position="197"/>
    </location>
</feature>
<sequence>MESTRLVLVLALFWTRTTGDLDQDSSALKVDLSVAVRRVDRRFLSVTIDASLAAEERFMSLLSSPKVRTLAKALSPSFLRFGGTRQDFMVFTPQGVRQDSEDPAGASCDGQQLPVWLEDRLKKDWTRQQLTLMKEDLQGKYRRVQYTGHYRKVEAYCQSQATERKGPRDRKCSAAALQSQTERVSEPNSFEKKAGVRVDGEQLGRDFTLLRALMSRSPWQRHAGLYGPDIGQPRDHRAPLLEG</sequence>
<feature type="chain" id="PRO_5021259782" evidence="2">
    <location>
        <begin position="20"/>
        <end position="243"/>
    </location>
</feature>
<feature type="compositionally biased region" description="Basic and acidic residues" evidence="1">
    <location>
        <begin position="232"/>
        <end position="243"/>
    </location>
</feature>
<dbReference type="GO" id="GO:0031012">
    <property type="term" value="C:extracellular matrix"/>
    <property type="evidence" value="ECO:0007669"/>
    <property type="project" value="TreeGrafter"/>
</dbReference>
<feature type="compositionally biased region" description="Basic and acidic residues" evidence="1">
    <location>
        <begin position="162"/>
        <end position="172"/>
    </location>
</feature>
<dbReference type="AlphaFoldDB" id="A0A4Z2GUD0"/>
<accession>A0A4Z2GUD0</accession>
<feature type="signal peptide" evidence="2">
    <location>
        <begin position="1"/>
        <end position="19"/>
    </location>
</feature>
<protein>
    <submittedName>
        <fullName evidence="3">Heparanase</fullName>
    </submittedName>
</protein>
<name>A0A4Z2GUD0_9TELE</name>
<organism evidence="3 4">
    <name type="scientific">Liparis tanakae</name>
    <name type="common">Tanaka's snailfish</name>
    <dbReference type="NCBI Taxonomy" id="230148"/>
    <lineage>
        <taxon>Eukaryota</taxon>
        <taxon>Metazoa</taxon>
        <taxon>Chordata</taxon>
        <taxon>Craniata</taxon>
        <taxon>Vertebrata</taxon>
        <taxon>Euteleostomi</taxon>
        <taxon>Actinopterygii</taxon>
        <taxon>Neopterygii</taxon>
        <taxon>Teleostei</taxon>
        <taxon>Neoteleostei</taxon>
        <taxon>Acanthomorphata</taxon>
        <taxon>Eupercaria</taxon>
        <taxon>Perciformes</taxon>
        <taxon>Cottioidei</taxon>
        <taxon>Cottales</taxon>
        <taxon>Liparidae</taxon>
        <taxon>Liparis</taxon>
    </lineage>
</organism>
<dbReference type="GO" id="GO:0005615">
    <property type="term" value="C:extracellular space"/>
    <property type="evidence" value="ECO:0007669"/>
    <property type="project" value="TreeGrafter"/>
</dbReference>
<evidence type="ECO:0000256" key="1">
    <source>
        <dbReference type="SAM" id="MobiDB-lite"/>
    </source>
</evidence>
<keyword evidence="2" id="KW-0732">Signal</keyword>
<dbReference type="GO" id="GO:0060055">
    <property type="term" value="P:angiogenesis involved in wound healing"/>
    <property type="evidence" value="ECO:0007669"/>
    <property type="project" value="TreeGrafter"/>
</dbReference>
<dbReference type="OrthoDB" id="726732at2759"/>
<gene>
    <name evidence="3" type="primary">HPSE</name>
    <name evidence="3" type="ORF">EYF80_032926</name>
</gene>
<dbReference type="PANTHER" id="PTHR46145:SF3">
    <property type="entry name" value="HEPARANASE"/>
    <property type="match status" value="1"/>
</dbReference>
<feature type="compositionally biased region" description="Basic and acidic residues" evidence="1">
    <location>
        <begin position="183"/>
        <end position="197"/>
    </location>
</feature>
<reference evidence="3 4" key="1">
    <citation type="submission" date="2019-03" db="EMBL/GenBank/DDBJ databases">
        <title>First draft genome of Liparis tanakae, snailfish: a comprehensive survey of snailfish specific genes.</title>
        <authorList>
            <person name="Kim W."/>
            <person name="Song I."/>
            <person name="Jeong J.-H."/>
            <person name="Kim D."/>
            <person name="Kim S."/>
            <person name="Ryu S."/>
            <person name="Song J.Y."/>
            <person name="Lee S.K."/>
        </authorList>
    </citation>
    <scope>NUCLEOTIDE SEQUENCE [LARGE SCALE GENOMIC DNA]</scope>
    <source>
        <tissue evidence="3">Muscle</tissue>
    </source>
</reference>
<proteinExistence type="predicted"/>